<proteinExistence type="inferred from homology"/>
<keyword evidence="5" id="KW-0012">Acyltransferase</keyword>
<dbReference type="InterPro" id="IPR001078">
    <property type="entry name" value="2-oxoacid_DH_actylTfrase"/>
</dbReference>
<dbReference type="GO" id="GO:0006086">
    <property type="term" value="P:pyruvate decarboxylation to acetyl-CoA"/>
    <property type="evidence" value="ECO:0007669"/>
    <property type="project" value="TreeGrafter"/>
</dbReference>
<dbReference type="AlphaFoldDB" id="A0A2S4HD72"/>
<evidence type="ECO:0000256" key="4">
    <source>
        <dbReference type="ARBA" id="ARBA00022823"/>
    </source>
</evidence>
<evidence type="ECO:0000313" key="8">
    <source>
        <dbReference type="Proteomes" id="UP000237222"/>
    </source>
</evidence>
<dbReference type="Pfam" id="PF00198">
    <property type="entry name" value="2-oxoacid_dh"/>
    <property type="match status" value="1"/>
</dbReference>
<reference evidence="7" key="1">
    <citation type="submission" date="2018-01" db="EMBL/GenBank/DDBJ databases">
        <authorList>
            <person name="Yu X.-D."/>
        </authorList>
    </citation>
    <scope>NUCLEOTIDE SEQUENCE</scope>
    <source>
        <strain evidence="7">ZX-21</strain>
    </source>
</reference>
<evidence type="ECO:0000256" key="2">
    <source>
        <dbReference type="ARBA" id="ARBA00007317"/>
    </source>
</evidence>
<comment type="cofactor">
    <cofactor evidence="1">
        <name>(R)-lipoate</name>
        <dbReference type="ChEBI" id="CHEBI:83088"/>
    </cofactor>
</comment>
<protein>
    <submittedName>
        <fullName evidence="7">Dihydrolipoamide acetyltransferase</fullName>
    </submittedName>
</protein>
<dbReference type="InterPro" id="IPR050743">
    <property type="entry name" value="2-oxoacid_DH_E2_comp"/>
</dbReference>
<name>A0A2S4HD72_9GAMM</name>
<dbReference type="GO" id="GO:0005737">
    <property type="term" value="C:cytoplasm"/>
    <property type="evidence" value="ECO:0007669"/>
    <property type="project" value="TreeGrafter"/>
</dbReference>
<evidence type="ECO:0000313" key="7">
    <source>
        <dbReference type="EMBL" id="POP51910.1"/>
    </source>
</evidence>
<evidence type="ECO:0000259" key="6">
    <source>
        <dbReference type="Pfam" id="PF00198"/>
    </source>
</evidence>
<evidence type="ECO:0000256" key="5">
    <source>
        <dbReference type="ARBA" id="ARBA00023315"/>
    </source>
</evidence>
<dbReference type="PANTHER" id="PTHR43178:SF2">
    <property type="entry name" value="DIHYDROLIPOYLLYSINE-RESIDUE ACETYLTRANSFERASE COMPONENT OF PYRUVATE DEHYDROGENASE COMPLEX"/>
    <property type="match status" value="1"/>
</dbReference>
<organism evidence="7 8">
    <name type="scientific">Zhongshania marina</name>
    <dbReference type="NCBI Taxonomy" id="2304603"/>
    <lineage>
        <taxon>Bacteria</taxon>
        <taxon>Pseudomonadati</taxon>
        <taxon>Pseudomonadota</taxon>
        <taxon>Gammaproteobacteria</taxon>
        <taxon>Cellvibrionales</taxon>
        <taxon>Spongiibacteraceae</taxon>
        <taxon>Zhongshania</taxon>
    </lineage>
</organism>
<evidence type="ECO:0000256" key="3">
    <source>
        <dbReference type="ARBA" id="ARBA00022679"/>
    </source>
</evidence>
<keyword evidence="3" id="KW-0808">Transferase</keyword>
<evidence type="ECO:0000256" key="1">
    <source>
        <dbReference type="ARBA" id="ARBA00001938"/>
    </source>
</evidence>
<dbReference type="GO" id="GO:0031405">
    <property type="term" value="F:lipoic acid binding"/>
    <property type="evidence" value="ECO:0007669"/>
    <property type="project" value="TreeGrafter"/>
</dbReference>
<dbReference type="InterPro" id="IPR023213">
    <property type="entry name" value="CAT-like_dom_sf"/>
</dbReference>
<accession>A0A2S4HD72</accession>
<dbReference type="Gene3D" id="3.30.559.10">
    <property type="entry name" value="Chloramphenicol acetyltransferase-like domain"/>
    <property type="match status" value="1"/>
</dbReference>
<dbReference type="SUPFAM" id="SSF52777">
    <property type="entry name" value="CoA-dependent acyltransferases"/>
    <property type="match status" value="1"/>
</dbReference>
<dbReference type="Proteomes" id="UP000237222">
    <property type="component" value="Unassembled WGS sequence"/>
</dbReference>
<dbReference type="PANTHER" id="PTHR43178">
    <property type="entry name" value="DIHYDROLIPOAMIDE ACETYLTRANSFERASE COMPONENT OF PYRUVATE DEHYDROGENASE COMPLEX"/>
    <property type="match status" value="1"/>
</dbReference>
<sequence length="253" mass="27752">MNEHFAELPPLPSIDYTQYGEVSLRALPANQLIGGKFLSRNALLIPHVCHHDSVDISTLDEKRKEWNNAFPEQKVTMLPLLIKALVATLKLYPIFNSSLDDSGKNVILKHYYNIGIAIDTEKGLVVGVVKQCDSKSISDISEEISRLSIKARSRGLAMEEMSGGGITLSSLGDLGGTGFTPIINAPEVAIIGVSRAEYKQSFSADKQASIRYMLPLSLSYDHRVINGADAGRFLAEFQRQLNAESLFAQITKS</sequence>
<gene>
    <name evidence="7" type="ORF">C0068_14855</name>
</gene>
<keyword evidence="4" id="KW-0450">Lipoyl</keyword>
<comment type="caution">
    <text evidence="7">The sequence shown here is derived from an EMBL/GenBank/DDBJ whole genome shotgun (WGS) entry which is preliminary data.</text>
</comment>
<comment type="similarity">
    <text evidence="2">Belongs to the 2-oxoacid dehydrogenase family.</text>
</comment>
<dbReference type="FunFam" id="3.30.559.10:FF:000007">
    <property type="entry name" value="Dihydrolipoamide acetyltransferase component of pyruvate dehydrogenase complex"/>
    <property type="match status" value="1"/>
</dbReference>
<dbReference type="OrthoDB" id="9805770at2"/>
<dbReference type="RefSeq" id="WP_103685269.1">
    <property type="nucleotide sequence ID" value="NZ_PQGG01000033.1"/>
</dbReference>
<dbReference type="GO" id="GO:0016407">
    <property type="term" value="F:acetyltransferase activity"/>
    <property type="evidence" value="ECO:0007669"/>
    <property type="project" value="TreeGrafter"/>
</dbReference>
<dbReference type="EMBL" id="PQGG01000033">
    <property type="protein sequence ID" value="POP51910.1"/>
    <property type="molecule type" value="Genomic_DNA"/>
</dbReference>
<feature type="domain" description="2-oxoacid dehydrogenase acyltransferase catalytic" evidence="6">
    <location>
        <begin position="40"/>
        <end position="242"/>
    </location>
</feature>